<sequence length="168" mass="18432">MEQIIATVRGFDGALVLLPEPGSDFPEIAWGDAFFYYAPDGRTPANAQPYATIVTKDYPDDTASDLDPPGRRRVNIHLDRATFQELTGEEPHSLRRPRDYAAADTVMPHPVYGAVGWISVVNPGERTTDTVVRLLRDAHAAARARFARRRGPGRAPEDHSSNAGEGHS</sequence>
<evidence type="ECO:0000313" key="3">
    <source>
        <dbReference type="EMBL" id="UYQ66746.1"/>
    </source>
</evidence>
<dbReference type="Proteomes" id="UP001163878">
    <property type="component" value="Chromosome"/>
</dbReference>
<evidence type="ECO:0000256" key="1">
    <source>
        <dbReference type="SAM" id="MobiDB-lite"/>
    </source>
</evidence>
<feature type="region of interest" description="Disordered" evidence="1">
    <location>
        <begin position="144"/>
        <end position="168"/>
    </location>
</feature>
<reference evidence="3" key="1">
    <citation type="submission" date="2022-10" db="EMBL/GenBank/DDBJ databases">
        <title>Cytochrome P450 Catalyzes Benzene Ring Formation in the Biosynthesis of Trialkyl-Substituted Aromatic Polyketides.</title>
        <authorList>
            <person name="Zhao E."/>
            <person name="Ge H."/>
        </authorList>
    </citation>
    <scope>NUCLEOTIDE SEQUENCE</scope>
    <source>
        <strain evidence="3">NA0869</strain>
    </source>
</reference>
<proteinExistence type="predicted"/>
<feature type="compositionally biased region" description="Basic and acidic residues" evidence="1">
    <location>
        <begin position="155"/>
        <end position="168"/>
    </location>
</feature>
<dbReference type="RefSeq" id="WP_264250383.1">
    <property type="nucleotide sequence ID" value="NZ_CP107567.1"/>
</dbReference>
<keyword evidence="4" id="KW-1185">Reference proteome</keyword>
<gene>
    <name evidence="3" type="ORF">OGH68_31855</name>
</gene>
<feature type="domain" description="DUF6194" evidence="2">
    <location>
        <begin position="1"/>
        <end position="150"/>
    </location>
</feature>
<evidence type="ECO:0000259" key="2">
    <source>
        <dbReference type="Pfam" id="PF19694"/>
    </source>
</evidence>
<name>A0ABY6II90_STRPE</name>
<organism evidence="3 4">
    <name type="scientific">Streptomyces peucetius</name>
    <dbReference type="NCBI Taxonomy" id="1950"/>
    <lineage>
        <taxon>Bacteria</taxon>
        <taxon>Bacillati</taxon>
        <taxon>Actinomycetota</taxon>
        <taxon>Actinomycetes</taxon>
        <taxon>Kitasatosporales</taxon>
        <taxon>Streptomycetaceae</taxon>
        <taxon>Streptomyces</taxon>
    </lineage>
</organism>
<dbReference type="EMBL" id="CP107567">
    <property type="protein sequence ID" value="UYQ66746.1"/>
    <property type="molecule type" value="Genomic_DNA"/>
</dbReference>
<evidence type="ECO:0000313" key="4">
    <source>
        <dbReference type="Proteomes" id="UP001163878"/>
    </source>
</evidence>
<dbReference type="InterPro" id="IPR045676">
    <property type="entry name" value="DUF6194"/>
</dbReference>
<accession>A0ABY6II90</accession>
<dbReference type="Pfam" id="PF19694">
    <property type="entry name" value="DUF6194"/>
    <property type="match status" value="1"/>
</dbReference>
<protein>
    <submittedName>
        <fullName evidence="3">DUF6194 family protein</fullName>
    </submittedName>
</protein>